<sequence length="680" mass="71996">MKLTSLPFGIKTALTFGGGAVLLMLLLFIHINQGSVDLAPSVIINAIFNPQDILAHHTVRYLRLPRALMGLLAGGALAVAGAILQTITKNPLASASTLGIHSGSYFAVILATVFMPASVSYNGLLVAFFGGLLTAGMAYVIAGTTSSNQVKLVLAGMVITMMFSAFTSLLQLFYENETSGLFLWGSGTLVQNNWEGVQFSLPFVVVGLLAALLLAKSLDIFRLGEDVAKSLGQRVDLIRLLALLVSVFLTAITVSVVGPIGFVGLIAPHLLKLLGFQNHYLLLLGSFIWGANVLIGADIFARWIDPSFSELPVGAITAFIGAPWLIWLVLRNQKNKYSNAQSSNMLTGKISFSVSPAVFMYLLVLGLVILIVIGMATGNSGIQLVHSFRALLGLENPFIQNMILNLRLPRLLVAAVSGALLAISGFVFQGVLRNPLADPSVIGITSGAGVGALTILYISGISAIFVPLGAFLGAMLAFLVVMILSYRAKFQPTLLALLGIGVSAFGSAIIQIFVTEADMAVTSALTWLAGSTYAKSWTELFTYLIGPFLIVFPLLLLQLKNIDLLALGDDTAKGLGMKVAEARFRLALLASLLAAASVAAVGSIGFVGLIAPHVARIILGATQKYILPITALLGATVLVFADILSRTLLVPKEIPSGIIVAIIGAPYFLFLMYRSNHIKD</sequence>
<feature type="transmembrane region" description="Helical" evidence="8">
    <location>
        <begin position="12"/>
        <end position="31"/>
    </location>
</feature>
<feature type="transmembrane region" description="Helical" evidence="8">
    <location>
        <begin position="625"/>
        <end position="644"/>
    </location>
</feature>
<evidence type="ECO:0000256" key="3">
    <source>
        <dbReference type="ARBA" id="ARBA00022448"/>
    </source>
</evidence>
<feature type="transmembrane region" description="Helical" evidence="8">
    <location>
        <begin position="279"/>
        <end position="301"/>
    </location>
</feature>
<feature type="transmembrane region" description="Helical" evidence="8">
    <location>
        <begin position="313"/>
        <end position="330"/>
    </location>
</feature>
<evidence type="ECO:0000256" key="6">
    <source>
        <dbReference type="ARBA" id="ARBA00022989"/>
    </source>
</evidence>
<keyword evidence="3" id="KW-0813">Transport</keyword>
<dbReference type="GO" id="GO:0033214">
    <property type="term" value="P:siderophore-iron import into cell"/>
    <property type="evidence" value="ECO:0007669"/>
    <property type="project" value="TreeGrafter"/>
</dbReference>
<feature type="transmembrane region" description="Helical" evidence="8">
    <location>
        <begin position="121"/>
        <end position="140"/>
    </location>
</feature>
<dbReference type="PANTHER" id="PTHR30472:SF37">
    <property type="entry name" value="FE(3+) DICITRATE TRANSPORT SYSTEM PERMEASE PROTEIN FECD-RELATED"/>
    <property type="match status" value="1"/>
</dbReference>
<dbReference type="InterPro" id="IPR000522">
    <property type="entry name" value="ABC_transptr_permease_BtuC"/>
</dbReference>
<proteinExistence type="inferred from homology"/>
<comment type="similarity">
    <text evidence="2">Belongs to the binding-protein-dependent transport system permease family. FecCD subfamily.</text>
</comment>
<keyword evidence="7 8" id="KW-0472">Membrane</keyword>
<evidence type="ECO:0000256" key="8">
    <source>
        <dbReference type="SAM" id="Phobius"/>
    </source>
</evidence>
<feature type="transmembrane region" description="Helical" evidence="8">
    <location>
        <begin position="586"/>
        <end position="619"/>
    </location>
</feature>
<feature type="transmembrane region" description="Helical" evidence="8">
    <location>
        <begin position="494"/>
        <end position="514"/>
    </location>
</feature>
<gene>
    <name evidence="9" type="ORF">DES48_10646</name>
</gene>
<dbReference type="SUPFAM" id="SSF81345">
    <property type="entry name" value="ABC transporter involved in vitamin B12 uptake, BtuC"/>
    <property type="match status" value="2"/>
</dbReference>
<dbReference type="EMBL" id="QNRI01000006">
    <property type="protein sequence ID" value="RBO98026.1"/>
    <property type="molecule type" value="Genomic_DNA"/>
</dbReference>
<dbReference type="InterPro" id="IPR037294">
    <property type="entry name" value="ABC_BtuC-like"/>
</dbReference>
<accession>A0A366E6M4</accession>
<feature type="transmembrane region" description="Helical" evidence="8">
    <location>
        <begin position="96"/>
        <end position="115"/>
    </location>
</feature>
<dbReference type="OrthoDB" id="9811721at2"/>
<dbReference type="RefSeq" id="WP_113868866.1">
    <property type="nucleotide sequence ID" value="NZ_BAABQN010000008.1"/>
</dbReference>
<dbReference type="Proteomes" id="UP000252254">
    <property type="component" value="Unassembled WGS sequence"/>
</dbReference>
<feature type="transmembrane region" description="Helical" evidence="8">
    <location>
        <begin position="240"/>
        <end position="267"/>
    </location>
</feature>
<keyword evidence="10" id="KW-1185">Reference proteome</keyword>
<evidence type="ECO:0000256" key="1">
    <source>
        <dbReference type="ARBA" id="ARBA00004651"/>
    </source>
</evidence>
<feature type="transmembrane region" description="Helical" evidence="8">
    <location>
        <begin position="152"/>
        <end position="174"/>
    </location>
</feature>
<dbReference type="Pfam" id="PF01032">
    <property type="entry name" value="FecCD"/>
    <property type="match status" value="2"/>
</dbReference>
<dbReference type="FunFam" id="1.10.3470.10:FF:000001">
    <property type="entry name" value="Vitamin B12 ABC transporter permease BtuC"/>
    <property type="match status" value="2"/>
</dbReference>
<feature type="transmembrane region" description="Helical" evidence="8">
    <location>
        <begin position="452"/>
        <end position="482"/>
    </location>
</feature>
<organism evidence="9 10">
    <name type="scientific">Paraliobacillus ryukyuensis</name>
    <dbReference type="NCBI Taxonomy" id="200904"/>
    <lineage>
        <taxon>Bacteria</taxon>
        <taxon>Bacillati</taxon>
        <taxon>Bacillota</taxon>
        <taxon>Bacilli</taxon>
        <taxon>Bacillales</taxon>
        <taxon>Bacillaceae</taxon>
        <taxon>Paraliobacillus</taxon>
    </lineage>
</organism>
<keyword evidence="4" id="KW-1003">Cell membrane</keyword>
<protein>
    <submittedName>
        <fullName evidence="9">Iron complex transport system permease protein</fullName>
    </submittedName>
</protein>
<dbReference type="PANTHER" id="PTHR30472">
    <property type="entry name" value="FERRIC ENTEROBACTIN TRANSPORT SYSTEM PERMEASE PROTEIN"/>
    <property type="match status" value="1"/>
</dbReference>
<evidence type="ECO:0000313" key="10">
    <source>
        <dbReference type="Proteomes" id="UP000252254"/>
    </source>
</evidence>
<dbReference type="GO" id="GO:0005886">
    <property type="term" value="C:plasma membrane"/>
    <property type="evidence" value="ECO:0007669"/>
    <property type="project" value="UniProtKB-SubCell"/>
</dbReference>
<evidence type="ECO:0000256" key="4">
    <source>
        <dbReference type="ARBA" id="ARBA00022475"/>
    </source>
</evidence>
<reference evidence="9 10" key="1">
    <citation type="submission" date="2018-06" db="EMBL/GenBank/DDBJ databases">
        <title>Genomic Encyclopedia of Type Strains, Phase IV (KMG-IV): sequencing the most valuable type-strain genomes for metagenomic binning, comparative biology and taxonomic classification.</title>
        <authorList>
            <person name="Goeker M."/>
        </authorList>
    </citation>
    <scope>NUCLEOTIDE SEQUENCE [LARGE SCALE GENOMIC DNA]</scope>
    <source>
        <strain evidence="9 10">DSM 15140</strain>
    </source>
</reference>
<dbReference type="GO" id="GO:0022857">
    <property type="term" value="F:transmembrane transporter activity"/>
    <property type="evidence" value="ECO:0007669"/>
    <property type="project" value="InterPro"/>
</dbReference>
<evidence type="ECO:0000256" key="7">
    <source>
        <dbReference type="ARBA" id="ARBA00023136"/>
    </source>
</evidence>
<evidence type="ECO:0000313" key="9">
    <source>
        <dbReference type="EMBL" id="RBO98026.1"/>
    </source>
</evidence>
<dbReference type="AlphaFoldDB" id="A0A366E6M4"/>
<comment type="subcellular location">
    <subcellularLocation>
        <location evidence="1">Cell membrane</location>
        <topology evidence="1">Multi-pass membrane protein</topology>
    </subcellularLocation>
</comment>
<feature type="transmembrane region" description="Helical" evidence="8">
    <location>
        <begin position="656"/>
        <end position="673"/>
    </location>
</feature>
<dbReference type="Gene3D" id="1.10.3470.10">
    <property type="entry name" value="ABC transporter involved in vitamin B12 uptake, BtuC"/>
    <property type="match status" value="2"/>
</dbReference>
<feature type="transmembrane region" description="Helical" evidence="8">
    <location>
        <begin position="67"/>
        <end position="84"/>
    </location>
</feature>
<keyword evidence="5 8" id="KW-0812">Transmembrane</keyword>
<evidence type="ECO:0000256" key="2">
    <source>
        <dbReference type="ARBA" id="ARBA00007935"/>
    </source>
</evidence>
<feature type="transmembrane region" description="Helical" evidence="8">
    <location>
        <begin position="350"/>
        <end position="373"/>
    </location>
</feature>
<evidence type="ECO:0000256" key="5">
    <source>
        <dbReference type="ARBA" id="ARBA00022692"/>
    </source>
</evidence>
<feature type="transmembrane region" description="Helical" evidence="8">
    <location>
        <begin position="411"/>
        <end position="432"/>
    </location>
</feature>
<name>A0A366E6M4_9BACI</name>
<keyword evidence="6 8" id="KW-1133">Transmembrane helix</keyword>
<dbReference type="CDD" id="cd06550">
    <property type="entry name" value="TM_ABC_iron-siderophores_like"/>
    <property type="match status" value="2"/>
</dbReference>
<dbReference type="STRING" id="200904.GCA_900168775_00867"/>
<feature type="transmembrane region" description="Helical" evidence="8">
    <location>
        <begin position="540"/>
        <end position="557"/>
    </location>
</feature>
<comment type="caution">
    <text evidence="9">The sequence shown here is derived from an EMBL/GenBank/DDBJ whole genome shotgun (WGS) entry which is preliminary data.</text>
</comment>